<dbReference type="PANTHER" id="PTHR11092">
    <property type="entry name" value="SUGAR NUCLEOTIDE EPIMERASE RELATED"/>
    <property type="match status" value="1"/>
</dbReference>
<dbReference type="PANTHER" id="PTHR11092:SF0">
    <property type="entry name" value="EPIMERASE FAMILY PROTEIN SDR39U1"/>
    <property type="match status" value="1"/>
</dbReference>
<dbReference type="AlphaFoldDB" id="A0A8X7V3P3"/>
<evidence type="ECO:0000313" key="1">
    <source>
        <dbReference type="EMBL" id="KAG2298506.1"/>
    </source>
</evidence>
<dbReference type="Proteomes" id="UP000886595">
    <property type="component" value="Unassembled WGS sequence"/>
</dbReference>
<comment type="caution">
    <text evidence="1">The sequence shown here is derived from an EMBL/GenBank/DDBJ whole genome shotgun (WGS) entry which is preliminary data.</text>
</comment>
<gene>
    <name evidence="1" type="ORF">Bca52824_034978</name>
</gene>
<accession>A0A8X7V3P3</accession>
<evidence type="ECO:0000313" key="2">
    <source>
        <dbReference type="Proteomes" id="UP000886595"/>
    </source>
</evidence>
<dbReference type="EMBL" id="JAAMPC010000008">
    <property type="protein sequence ID" value="KAG2298506.1"/>
    <property type="molecule type" value="Genomic_DNA"/>
</dbReference>
<name>A0A8X7V3P3_BRACI</name>
<reference evidence="1 2" key="1">
    <citation type="submission" date="2020-02" db="EMBL/GenBank/DDBJ databases">
        <authorList>
            <person name="Ma Q."/>
            <person name="Huang Y."/>
            <person name="Song X."/>
            <person name="Pei D."/>
        </authorList>
    </citation>
    <scope>NUCLEOTIDE SEQUENCE [LARGE SCALE GENOMIC DNA]</scope>
    <source>
        <strain evidence="1">Sxm20200214</strain>
        <tissue evidence="1">Leaf</tissue>
    </source>
</reference>
<dbReference type="Gene3D" id="3.40.50.720">
    <property type="entry name" value="NAD(P)-binding Rossmann-like Domain"/>
    <property type="match status" value="1"/>
</dbReference>
<organism evidence="1 2">
    <name type="scientific">Brassica carinata</name>
    <name type="common">Ethiopian mustard</name>
    <name type="synonym">Abyssinian cabbage</name>
    <dbReference type="NCBI Taxonomy" id="52824"/>
    <lineage>
        <taxon>Eukaryota</taxon>
        <taxon>Viridiplantae</taxon>
        <taxon>Streptophyta</taxon>
        <taxon>Embryophyta</taxon>
        <taxon>Tracheophyta</taxon>
        <taxon>Spermatophyta</taxon>
        <taxon>Magnoliopsida</taxon>
        <taxon>eudicotyledons</taxon>
        <taxon>Gunneridae</taxon>
        <taxon>Pentapetalae</taxon>
        <taxon>rosids</taxon>
        <taxon>malvids</taxon>
        <taxon>Brassicales</taxon>
        <taxon>Brassicaceae</taxon>
        <taxon>Brassiceae</taxon>
        <taxon>Brassica</taxon>
    </lineage>
</organism>
<sequence length="229" mass="26016">MDNHSIRVLARSKSKAELIFPGNDRIINAKKGEWRDCVQGSTAVVNLPISTRWSPEVTEKKVFLVCNSMKVVELINSSPVEARPTVSKILTDFKLSGISETGLFDGNSPSANDYLSEVCREWEGTALKANKDARVALIRKRWWGFSHDDTLFPNVCWRTSGFRTTLVKLNTSGFRTMRPSLNHSIKELSMGLRQTRLGFADGYQFLTLHSKLCSEKVPLWFLKDRRSYL</sequence>
<keyword evidence="2" id="KW-1185">Reference proteome</keyword>
<protein>
    <submittedName>
        <fullName evidence="1">Uncharacterized protein</fullName>
    </submittedName>
</protein>
<dbReference type="OrthoDB" id="276721at2759"/>
<proteinExistence type="predicted"/>